<proteinExistence type="predicted"/>
<sequence>MATSYYQSSSASYGGGLGGGSCGSNRMSSVRVGSPSLGGGGGRISASSARFVSSGAGGGYGYSGFGGGSFGNALVSSGGGGYGGCFGGGFSGGYGGGSGYGGGFDFVASGGDGGLLTGNEKVTMQNLNDRLANYLDKVRALEEANTELEVKIRDWHNKHAPTSPTKDYSNYYKIIEDLRDKILQATIDNSRVVLEIDNARLAADDFRLKYENELHLRQSVEADINGLRRVLDELTLNKSDLEMQIEGLKEDLAYLNKNHEELLKEYSTQLTGNVSVEMDAAPGVDLTKVLADMREQYEQLAEKNRRDCEAWFFAKTEELNREVAHSTEQIQTSKSEISDLRRTIQSLEIELQSQLSMKAGLETNLAETEGRYCAQLAQIQNLISSVEEQLAELRCDMERQNHEYKMLMDIKTRLEQEIATYRNLLEGQDSKIPGWSPKDASHGGGSNVSYSSSTSYSSGGGGGSGSGGITSSGKSRTGSEDRRY</sequence>
<keyword evidence="2" id="KW-1185">Reference proteome</keyword>
<reference evidence="1" key="1">
    <citation type="submission" date="2021-08" db="EMBL/GenBank/DDBJ databases">
        <title>The first chromosome-level gecko genome reveals the dynamic sex chromosomes of Neotropical dwarf geckos (Sphaerodactylidae: Sphaerodactylus).</title>
        <authorList>
            <person name="Pinto B.J."/>
            <person name="Keating S.E."/>
            <person name="Gamble T."/>
        </authorList>
    </citation>
    <scope>NUCLEOTIDE SEQUENCE</scope>
    <source>
        <strain evidence="1">TG3544</strain>
    </source>
</reference>
<evidence type="ECO:0000313" key="2">
    <source>
        <dbReference type="Proteomes" id="UP000827872"/>
    </source>
</evidence>
<name>A0ACB8EUV9_9SAUR</name>
<dbReference type="Proteomes" id="UP000827872">
    <property type="component" value="Linkage Group LG15"/>
</dbReference>
<gene>
    <name evidence="1" type="primary">KRT13</name>
    <name evidence="1" type="ORF">K3G42_004589</name>
</gene>
<accession>A0ACB8EUV9</accession>
<comment type="caution">
    <text evidence="1">The sequence shown here is derived from an EMBL/GenBank/DDBJ whole genome shotgun (WGS) entry which is preliminary data.</text>
</comment>
<organism evidence="1 2">
    <name type="scientific">Sphaerodactylus townsendi</name>
    <dbReference type="NCBI Taxonomy" id="933632"/>
    <lineage>
        <taxon>Eukaryota</taxon>
        <taxon>Metazoa</taxon>
        <taxon>Chordata</taxon>
        <taxon>Craniata</taxon>
        <taxon>Vertebrata</taxon>
        <taxon>Euteleostomi</taxon>
        <taxon>Lepidosauria</taxon>
        <taxon>Squamata</taxon>
        <taxon>Bifurcata</taxon>
        <taxon>Gekkota</taxon>
        <taxon>Sphaerodactylidae</taxon>
        <taxon>Sphaerodactylus</taxon>
    </lineage>
</organism>
<evidence type="ECO:0000313" key="1">
    <source>
        <dbReference type="EMBL" id="KAH7996340.1"/>
    </source>
</evidence>
<dbReference type="EMBL" id="CM037628">
    <property type="protein sequence ID" value="KAH7996340.1"/>
    <property type="molecule type" value="Genomic_DNA"/>
</dbReference>
<protein>
    <submittedName>
        <fullName evidence="1">Keratin, type I cytoskeletal 13</fullName>
    </submittedName>
</protein>